<dbReference type="AlphaFoldDB" id="A0A8J7M0J2"/>
<dbReference type="InterPro" id="IPR029039">
    <property type="entry name" value="Flavoprotein-like_sf"/>
</dbReference>
<dbReference type="Pfam" id="PF02525">
    <property type="entry name" value="Flavodoxin_2"/>
    <property type="match status" value="1"/>
</dbReference>
<protein>
    <submittedName>
        <fullName evidence="2">NAD(P)H-dependent oxidoreductase</fullName>
    </submittedName>
</protein>
<proteinExistence type="predicted"/>
<dbReference type="EMBL" id="JAEMHM010000009">
    <property type="protein sequence ID" value="MBJ6725472.1"/>
    <property type="molecule type" value="Genomic_DNA"/>
</dbReference>
<dbReference type="SUPFAM" id="SSF52218">
    <property type="entry name" value="Flavoproteins"/>
    <property type="match status" value="1"/>
</dbReference>
<dbReference type="Gene3D" id="3.40.50.360">
    <property type="match status" value="1"/>
</dbReference>
<accession>A0A8J7M0J2</accession>
<dbReference type="PANTHER" id="PTHR43741">
    <property type="entry name" value="FMN-DEPENDENT NADH-AZOREDUCTASE 1"/>
    <property type="match status" value="1"/>
</dbReference>
<evidence type="ECO:0000313" key="2">
    <source>
        <dbReference type="EMBL" id="MBJ6725472.1"/>
    </source>
</evidence>
<reference evidence="2" key="1">
    <citation type="submission" date="2020-12" db="EMBL/GenBank/DDBJ databases">
        <title>Geomonas sp. Red875, isolated from river sediment.</title>
        <authorList>
            <person name="Xu Z."/>
            <person name="Zhang Z."/>
            <person name="Masuda Y."/>
            <person name="Itoh H."/>
            <person name="Senoo K."/>
        </authorList>
    </citation>
    <scope>NUCLEOTIDE SEQUENCE</scope>
    <source>
        <strain evidence="2">Red875</strain>
    </source>
</reference>
<dbReference type="InterPro" id="IPR003680">
    <property type="entry name" value="Flavodoxin_fold"/>
</dbReference>
<evidence type="ECO:0000313" key="3">
    <source>
        <dbReference type="Proteomes" id="UP000636888"/>
    </source>
</evidence>
<dbReference type="Proteomes" id="UP000636888">
    <property type="component" value="Unassembled WGS sequence"/>
</dbReference>
<dbReference type="PANTHER" id="PTHR43741:SF7">
    <property type="entry name" value="FMN-DEPENDENT NADH:QUINONE OXIDOREDUCTASE"/>
    <property type="match status" value="1"/>
</dbReference>
<comment type="caution">
    <text evidence="2">The sequence shown here is derived from an EMBL/GenBank/DDBJ whole genome shotgun (WGS) entry which is preliminary data.</text>
</comment>
<gene>
    <name evidence="2" type="ORF">JFN93_12195</name>
</gene>
<evidence type="ECO:0000259" key="1">
    <source>
        <dbReference type="Pfam" id="PF02525"/>
    </source>
</evidence>
<dbReference type="InterPro" id="IPR050104">
    <property type="entry name" value="FMN-dep_NADH:Q_OxRdtase_AzoR1"/>
</dbReference>
<keyword evidence="3" id="KW-1185">Reference proteome</keyword>
<dbReference type="RefSeq" id="WP_199384363.1">
    <property type="nucleotide sequence ID" value="NZ_JAEMHM010000009.1"/>
</dbReference>
<sequence length="208" mass="24158">MANVLYVTCNLSPQGRSRTLSLGYQFLEEYLRWNPRDEVRILDLYRDNIQRFDQDVYSALKKIVRGEGCSILTDDERRKMSRIWQLADQFGGCDKYIFVTHSLNLWLPAEFKVYVDTICVPNRTYRLTPYGAEGMLPGEWKKSLHLHAAPFSYGKEADQSIGYLRSLLNFFGVTDQESVLLEGDDMDGGDDENYQAARRRLMDLALRF</sequence>
<name>A0A8J7M0J2_9BACT</name>
<organism evidence="2 3">
    <name type="scientific">Geomesophilobacter sediminis</name>
    <dbReference type="NCBI Taxonomy" id="2798584"/>
    <lineage>
        <taxon>Bacteria</taxon>
        <taxon>Pseudomonadati</taxon>
        <taxon>Thermodesulfobacteriota</taxon>
        <taxon>Desulfuromonadia</taxon>
        <taxon>Geobacterales</taxon>
        <taxon>Geobacteraceae</taxon>
        <taxon>Geomesophilobacter</taxon>
    </lineage>
</organism>
<feature type="domain" description="Flavodoxin-like fold" evidence="1">
    <location>
        <begin position="3"/>
        <end position="201"/>
    </location>
</feature>